<evidence type="ECO:0000313" key="4">
    <source>
        <dbReference type="EMBL" id="TQL31926.1"/>
    </source>
</evidence>
<proteinExistence type="inferred from homology"/>
<dbReference type="Pfam" id="PF02113">
    <property type="entry name" value="Peptidase_S13"/>
    <property type="match status" value="2"/>
</dbReference>
<dbReference type="GO" id="GO:0004185">
    <property type="term" value="F:serine-type carboxypeptidase activity"/>
    <property type="evidence" value="ECO:0007669"/>
    <property type="project" value="InterPro"/>
</dbReference>
<name>A0A542X847_9MICO</name>
<keyword evidence="5" id="KW-1185">Reference proteome</keyword>
<dbReference type="InterPro" id="IPR000667">
    <property type="entry name" value="Peptidase_S13"/>
</dbReference>
<dbReference type="PANTHER" id="PTHR30023">
    <property type="entry name" value="D-ALANYL-D-ALANINE CARBOXYPEPTIDASE"/>
    <property type="match status" value="1"/>
</dbReference>
<dbReference type="RefSeq" id="WP_142004097.1">
    <property type="nucleotide sequence ID" value="NZ_CAJTBP010000001.1"/>
</dbReference>
<keyword evidence="4" id="KW-0121">Carboxypeptidase</keyword>
<reference evidence="4 5" key="1">
    <citation type="submission" date="2019-06" db="EMBL/GenBank/DDBJ databases">
        <title>Sequencing the genomes of 1000 actinobacteria strains.</title>
        <authorList>
            <person name="Klenk H.-P."/>
        </authorList>
    </citation>
    <scope>NUCLEOTIDE SEQUENCE [LARGE SCALE GENOMIC DNA]</scope>
    <source>
        <strain evidence="4 5">DSM 24617</strain>
    </source>
</reference>
<dbReference type="EMBL" id="VFOK01000001">
    <property type="protein sequence ID" value="TQL31926.1"/>
    <property type="molecule type" value="Genomic_DNA"/>
</dbReference>
<comment type="similarity">
    <text evidence="1">Belongs to the peptidase S13 family.</text>
</comment>
<protein>
    <submittedName>
        <fullName evidence="4">D-alanyl-D-alanine carboxypeptidase/D-alanyl-D-alanine-endopeptidase (Penicillin-binding protein 4)</fullName>
    </submittedName>
</protein>
<dbReference type="Gene3D" id="3.40.710.10">
    <property type="entry name" value="DD-peptidase/beta-lactamase superfamily"/>
    <property type="match status" value="2"/>
</dbReference>
<keyword evidence="4" id="KW-0645">Protease</keyword>
<dbReference type="SUPFAM" id="SSF56601">
    <property type="entry name" value="beta-lactamase/transpeptidase-like"/>
    <property type="match status" value="1"/>
</dbReference>
<sequence>MRRSHRALVAGAATVALIGGYATFDTFDVVPGVLTTADAPREAVPLPGESTPPPDVRRPQPPQPPQAPAALPGVGGTAPTPEGVRAALQPLLDAPGLGPTTSMAVRDASTGQSLFALDPDAARTPASITKLLTAYAVSRTLDLDSTLATTVRQGPGDQVVLVAGGDTALARGKGNPDEVAGRAGLGDLAKQVAANLKKQGRTSVTVGWDLSYAPGPLQNVNWQQDLVDMGFTTRVGMLGLADDRSDPGTAPPTDPARSTTQAFVKALAAEGITAELGQKVTTPDGAPQLGVVRSAPLVDVLGLALRDSDNAMTESLGRQAAAKDGVPGDGASVTAWVLRVLREDGIDLRGVKLMDASGLADGTTIPARVVTDVVQRGASGQVEAFQDVLTRLPVSGWNGTLHNRFQATGSTDGAGGVRAKTGSLPGVTSLAGTVVTRDGRLLVFTIINNGEQPRGPLAARADLDRIVTALADCGCR</sequence>
<dbReference type="AlphaFoldDB" id="A0A542X847"/>
<organism evidence="4 5">
    <name type="scientific">Barrientosiimonas humi</name>
    <dbReference type="NCBI Taxonomy" id="999931"/>
    <lineage>
        <taxon>Bacteria</taxon>
        <taxon>Bacillati</taxon>
        <taxon>Actinomycetota</taxon>
        <taxon>Actinomycetes</taxon>
        <taxon>Micrococcales</taxon>
        <taxon>Dermacoccaceae</taxon>
        <taxon>Barrientosiimonas</taxon>
    </lineage>
</organism>
<evidence type="ECO:0000313" key="5">
    <source>
        <dbReference type="Proteomes" id="UP000318336"/>
    </source>
</evidence>
<comment type="caution">
    <text evidence="4">The sequence shown here is derived from an EMBL/GenBank/DDBJ whole genome shotgun (WGS) entry which is preliminary data.</text>
</comment>
<dbReference type="Proteomes" id="UP000318336">
    <property type="component" value="Unassembled WGS sequence"/>
</dbReference>
<accession>A0A542X847</accession>
<dbReference type="GO" id="GO:0000270">
    <property type="term" value="P:peptidoglycan metabolic process"/>
    <property type="evidence" value="ECO:0007669"/>
    <property type="project" value="TreeGrafter"/>
</dbReference>
<evidence type="ECO:0000256" key="1">
    <source>
        <dbReference type="ARBA" id="ARBA00006096"/>
    </source>
</evidence>
<feature type="region of interest" description="Disordered" evidence="3">
    <location>
        <begin position="40"/>
        <end position="82"/>
    </location>
</feature>
<evidence type="ECO:0000256" key="3">
    <source>
        <dbReference type="SAM" id="MobiDB-lite"/>
    </source>
</evidence>
<dbReference type="PRINTS" id="PR00922">
    <property type="entry name" value="DADACBPTASE3"/>
</dbReference>
<dbReference type="GO" id="GO:0006508">
    <property type="term" value="P:proteolysis"/>
    <property type="evidence" value="ECO:0007669"/>
    <property type="project" value="InterPro"/>
</dbReference>
<evidence type="ECO:0000256" key="2">
    <source>
        <dbReference type="ARBA" id="ARBA00022801"/>
    </source>
</evidence>
<gene>
    <name evidence="4" type="ORF">FB554_0041</name>
</gene>
<dbReference type="OrthoDB" id="56883at2"/>
<dbReference type="NCBIfam" id="TIGR00666">
    <property type="entry name" value="PBP4"/>
    <property type="match status" value="1"/>
</dbReference>
<dbReference type="PANTHER" id="PTHR30023:SF0">
    <property type="entry name" value="PENICILLIN-SENSITIVE CARBOXYPEPTIDASE A"/>
    <property type="match status" value="1"/>
</dbReference>
<dbReference type="InterPro" id="IPR012338">
    <property type="entry name" value="Beta-lactam/transpept-like"/>
</dbReference>
<keyword evidence="2" id="KW-0378">Hydrolase</keyword>
<feature type="compositionally biased region" description="Pro residues" evidence="3">
    <location>
        <begin position="50"/>
        <end position="67"/>
    </location>
</feature>